<evidence type="ECO:0000256" key="2">
    <source>
        <dbReference type="ARBA" id="ARBA00022723"/>
    </source>
</evidence>
<name>A0ABQ5IAI2_9ASTR</name>
<dbReference type="InterPro" id="IPR036397">
    <property type="entry name" value="RNaseH_sf"/>
</dbReference>
<gene>
    <name evidence="12" type="ORF">Tco_1092663</name>
</gene>
<keyword evidence="9" id="KW-0233">DNA recombination</keyword>
<protein>
    <submittedName>
        <fullName evidence="12">Retrovirus-related pol polyprotein from transposon TNT 1-94</fullName>
    </submittedName>
</protein>
<proteinExistence type="predicted"/>
<evidence type="ECO:0000256" key="9">
    <source>
        <dbReference type="ARBA" id="ARBA00023172"/>
    </source>
</evidence>
<dbReference type="InterPro" id="IPR012337">
    <property type="entry name" value="RNaseH-like_sf"/>
</dbReference>
<evidence type="ECO:0000256" key="6">
    <source>
        <dbReference type="ARBA" id="ARBA00022908"/>
    </source>
</evidence>
<dbReference type="PANTHER" id="PTHR42648">
    <property type="entry name" value="TRANSPOSASE, PUTATIVE-RELATED"/>
    <property type="match status" value="1"/>
</dbReference>
<dbReference type="InterPro" id="IPR025724">
    <property type="entry name" value="GAG-pre-integrase_dom"/>
</dbReference>
<feature type="compositionally biased region" description="Polar residues" evidence="10">
    <location>
        <begin position="127"/>
        <end position="148"/>
    </location>
</feature>
<dbReference type="PROSITE" id="PS50994">
    <property type="entry name" value="INTEGRASE"/>
    <property type="match status" value="1"/>
</dbReference>
<dbReference type="EMBL" id="BQNB010020547">
    <property type="protein sequence ID" value="GJT97145.1"/>
    <property type="molecule type" value="Genomic_DNA"/>
</dbReference>
<keyword evidence="8" id="KW-0808">Transferase</keyword>
<keyword evidence="4" id="KW-0378">Hydrolase</keyword>
<reference evidence="12" key="2">
    <citation type="submission" date="2022-01" db="EMBL/GenBank/DDBJ databases">
        <authorList>
            <person name="Yamashiro T."/>
            <person name="Shiraishi A."/>
            <person name="Satake H."/>
            <person name="Nakayama K."/>
        </authorList>
    </citation>
    <scope>NUCLEOTIDE SEQUENCE</scope>
</reference>
<dbReference type="Gene3D" id="3.30.420.10">
    <property type="entry name" value="Ribonuclease H-like superfamily/Ribonuclease H"/>
    <property type="match status" value="1"/>
</dbReference>
<evidence type="ECO:0000259" key="11">
    <source>
        <dbReference type="PROSITE" id="PS50994"/>
    </source>
</evidence>
<evidence type="ECO:0000313" key="13">
    <source>
        <dbReference type="Proteomes" id="UP001151760"/>
    </source>
</evidence>
<keyword evidence="8" id="KW-0548">Nucleotidyltransferase</keyword>
<evidence type="ECO:0000256" key="8">
    <source>
        <dbReference type="ARBA" id="ARBA00022932"/>
    </source>
</evidence>
<keyword evidence="3" id="KW-0255">Endonuclease</keyword>
<dbReference type="Pfam" id="PF13976">
    <property type="entry name" value="gag_pre-integrs"/>
    <property type="match status" value="1"/>
</dbReference>
<evidence type="ECO:0000256" key="10">
    <source>
        <dbReference type="SAM" id="MobiDB-lite"/>
    </source>
</evidence>
<organism evidence="12 13">
    <name type="scientific">Tanacetum coccineum</name>
    <dbReference type="NCBI Taxonomy" id="301880"/>
    <lineage>
        <taxon>Eukaryota</taxon>
        <taxon>Viridiplantae</taxon>
        <taxon>Streptophyta</taxon>
        <taxon>Embryophyta</taxon>
        <taxon>Tracheophyta</taxon>
        <taxon>Spermatophyta</taxon>
        <taxon>Magnoliopsida</taxon>
        <taxon>eudicotyledons</taxon>
        <taxon>Gunneridae</taxon>
        <taxon>Pentapetalae</taxon>
        <taxon>asterids</taxon>
        <taxon>campanulids</taxon>
        <taxon>Asterales</taxon>
        <taxon>Asteraceae</taxon>
        <taxon>Asteroideae</taxon>
        <taxon>Anthemideae</taxon>
        <taxon>Anthemidinae</taxon>
        <taxon>Tanacetum</taxon>
    </lineage>
</organism>
<keyword evidence="7" id="KW-0695">RNA-directed DNA polymerase</keyword>
<sequence>MQFLKDAAKFVRNFKSLAKEADESLDKIMILEKENECLLRAVVSQDIMSIVQNTLDHFSQKLNDENVSLEFQVMSLEKENEHLKAIYQNLFDSIKQTRINPLKNSRKDYFVPNKQVKASVKTKPITVSQPHVITKNDVNSNSNGLSSTRVERTAKARRPHPKSNTKNDRVPSASKSSCIKNKEVKVEVEDHPRNLQLSKNQKHMSSECNNIKLAIRNDKSKFVSVMCKQFFITANHDVRVLNYVNDMNSRADNQNANVFNTANQKKHKAKVKKSKKLDLEVVFRRNTCFVRNLKGLDLLKGNRTTNLYTINLHEMASASPICLMGCATLTKSWLWHQRLSNLNFDIINELAKNDLPGKSKTAPHKPKPVPNSKQRLHLLHMDLCGLMKVKSIYGKWYVLVIVDDYSRYTWVYFLRSKDEAPEVIKTFLKKIQVFLQTPVIIIRTDNGTEFTNQVLKAYFKSVGFSHQMSLVRTPLQNGVFERRNRMLVEAARTMLIFSCAPLSLWAEAIATARKLDISFLHVFEALCYPKNDHKDIRKLGAKGDIGFFIGYYANSCAHRVYNRMTQKIMETMNVMTFEQRSSKPELPGMSSGHISSGLDITYAPSTITSQKPTERKLDLLFEAMYDDYIGGQSSDATTTAPAALATQNL</sequence>
<keyword evidence="8" id="KW-0239">DNA-directed DNA polymerase</keyword>
<feature type="domain" description="Integrase catalytic" evidence="11">
    <location>
        <begin position="366"/>
        <end position="510"/>
    </location>
</feature>
<evidence type="ECO:0000256" key="4">
    <source>
        <dbReference type="ARBA" id="ARBA00022801"/>
    </source>
</evidence>
<evidence type="ECO:0000256" key="5">
    <source>
        <dbReference type="ARBA" id="ARBA00022842"/>
    </source>
</evidence>
<keyword evidence="2" id="KW-0479">Metal-binding</keyword>
<evidence type="ECO:0000313" key="12">
    <source>
        <dbReference type="EMBL" id="GJT97145.1"/>
    </source>
</evidence>
<keyword evidence="6" id="KW-0229">DNA integration</keyword>
<dbReference type="SUPFAM" id="SSF53098">
    <property type="entry name" value="Ribonuclease H-like"/>
    <property type="match status" value="1"/>
</dbReference>
<reference evidence="12" key="1">
    <citation type="journal article" date="2022" name="Int. J. Mol. Sci.">
        <title>Draft Genome of Tanacetum Coccineum: Genomic Comparison of Closely Related Tanacetum-Family Plants.</title>
        <authorList>
            <person name="Yamashiro T."/>
            <person name="Shiraishi A."/>
            <person name="Nakayama K."/>
            <person name="Satake H."/>
        </authorList>
    </citation>
    <scope>NUCLEOTIDE SEQUENCE</scope>
</reference>
<keyword evidence="13" id="KW-1185">Reference proteome</keyword>
<dbReference type="Pfam" id="PF25597">
    <property type="entry name" value="SH3_retrovirus"/>
    <property type="match status" value="1"/>
</dbReference>
<dbReference type="InterPro" id="IPR039537">
    <property type="entry name" value="Retrotran_Ty1/copia-like"/>
</dbReference>
<evidence type="ECO:0000256" key="3">
    <source>
        <dbReference type="ARBA" id="ARBA00022759"/>
    </source>
</evidence>
<dbReference type="Proteomes" id="UP001151760">
    <property type="component" value="Unassembled WGS sequence"/>
</dbReference>
<dbReference type="PANTHER" id="PTHR42648:SF11">
    <property type="entry name" value="TRANSPOSON TY4-P GAG-POL POLYPROTEIN"/>
    <property type="match status" value="1"/>
</dbReference>
<accession>A0ABQ5IAI2</accession>
<keyword evidence="1" id="KW-0540">Nuclease</keyword>
<dbReference type="Pfam" id="PF00665">
    <property type="entry name" value="rve"/>
    <property type="match status" value="1"/>
</dbReference>
<feature type="region of interest" description="Disordered" evidence="10">
    <location>
        <begin position="127"/>
        <end position="180"/>
    </location>
</feature>
<evidence type="ECO:0000256" key="7">
    <source>
        <dbReference type="ARBA" id="ARBA00022918"/>
    </source>
</evidence>
<dbReference type="InterPro" id="IPR001584">
    <property type="entry name" value="Integrase_cat-core"/>
</dbReference>
<evidence type="ECO:0000256" key="1">
    <source>
        <dbReference type="ARBA" id="ARBA00022722"/>
    </source>
</evidence>
<dbReference type="InterPro" id="IPR057670">
    <property type="entry name" value="SH3_retrovirus"/>
</dbReference>
<keyword evidence="5" id="KW-0460">Magnesium</keyword>
<comment type="caution">
    <text evidence="12">The sequence shown here is derived from an EMBL/GenBank/DDBJ whole genome shotgun (WGS) entry which is preliminary data.</text>
</comment>